<dbReference type="PANTHER" id="PTHR46034:SF13">
    <property type="entry name" value="DCD (DEVELOPMENT AND CELL DEATH) DOMAIN PROTEIN"/>
    <property type="match status" value="1"/>
</dbReference>
<protein>
    <recommendedName>
        <fullName evidence="1">DCD domain-containing protein</fullName>
    </recommendedName>
</protein>
<dbReference type="SMART" id="SM00767">
    <property type="entry name" value="DCD"/>
    <property type="match status" value="1"/>
</dbReference>
<dbReference type="PROSITE" id="PS51222">
    <property type="entry name" value="DCD"/>
    <property type="match status" value="1"/>
</dbReference>
<gene>
    <name evidence="2" type="ORF">MtrDRAFT_AC158501g20v2</name>
</gene>
<evidence type="ECO:0000313" key="2">
    <source>
        <dbReference type="EMBL" id="ABD33283.1"/>
    </source>
</evidence>
<sequence>MRTERKTQTFNAKRTIPISQKPVNGSLCVRNLRKNQLGGVIFGCTRSTMKECLSKQLFGLPARHFSYVKNIDPGLPLFLFNYTDRKLHGIFEASSMGKMYIDPYAWINDDYSNETQYPAQVKVRVGLQCRPLTEDKFRQAIAGNYYDNNHFRFELDRSQTNKLMFLLTSAAIAPGTPVPRYNMNWRSACPSLTSCKTLKKDRLAQPVRTHPIKKKVNEGEKNRIHKKLLELTLGKRNQDLSFLDSVNGASNESKIKGYIEEHSCLEKNGENVSASFKNLYTIVQRGEELKAFQKTYSQMTGYQEQKLASMEIQLVKDHGTTMFECTNIEKTVIRSFQPENAIKSFPPMSSISLYTSQVQFRVGGYTNGFECFTNTEMLNLDYGKWINVHSNLDKRFDLASMELNSSFHSNGGYNEFDYSKYTLDGSDECTTVPYMELFDPCLEARMELMNHLGDFSDTTYFKESMEPGESKFLKSF</sequence>
<dbReference type="InterPro" id="IPR044832">
    <property type="entry name" value="NRP-like"/>
</dbReference>
<accession>Q2HRJ0</accession>
<reference evidence="2" key="2">
    <citation type="submission" date="2007-03" db="EMBL/GenBank/DDBJ databases">
        <authorList>
            <consortium name="The International Medicago Genome Annotation Group"/>
        </authorList>
    </citation>
    <scope>NUCLEOTIDE SEQUENCE</scope>
</reference>
<name>Q2HRJ0_MEDTR</name>
<proteinExistence type="predicted"/>
<reference evidence="2" key="1">
    <citation type="submission" date="2005-04" db="EMBL/GenBank/DDBJ databases">
        <authorList>
            <person name="Town C.D."/>
        </authorList>
    </citation>
    <scope>NUCLEOTIDE SEQUENCE</scope>
</reference>
<dbReference type="EMBL" id="AC158501">
    <property type="protein sequence ID" value="ABD33283.1"/>
    <property type="molecule type" value="Genomic_DNA"/>
</dbReference>
<dbReference type="InterPro" id="IPR013989">
    <property type="entry name" value="Dev_and_cell_death_domain"/>
</dbReference>
<dbReference type="GO" id="GO:0034976">
    <property type="term" value="P:response to endoplasmic reticulum stress"/>
    <property type="evidence" value="ECO:0007669"/>
    <property type="project" value="InterPro"/>
</dbReference>
<dbReference type="AlphaFoldDB" id="Q2HRJ0"/>
<dbReference type="PANTHER" id="PTHR46034">
    <property type="match status" value="1"/>
</dbReference>
<feature type="domain" description="DCD" evidence="1">
    <location>
        <begin position="35"/>
        <end position="169"/>
    </location>
</feature>
<dbReference type="Pfam" id="PF10539">
    <property type="entry name" value="Dev_Cell_Death"/>
    <property type="match status" value="1"/>
</dbReference>
<organism evidence="2">
    <name type="scientific">Medicago truncatula</name>
    <name type="common">Barrel medic</name>
    <name type="synonym">Medicago tribuloides</name>
    <dbReference type="NCBI Taxonomy" id="3880"/>
    <lineage>
        <taxon>Eukaryota</taxon>
        <taxon>Viridiplantae</taxon>
        <taxon>Streptophyta</taxon>
        <taxon>Embryophyta</taxon>
        <taxon>Tracheophyta</taxon>
        <taxon>Spermatophyta</taxon>
        <taxon>Magnoliopsida</taxon>
        <taxon>eudicotyledons</taxon>
        <taxon>Gunneridae</taxon>
        <taxon>Pentapetalae</taxon>
        <taxon>rosids</taxon>
        <taxon>fabids</taxon>
        <taxon>Fabales</taxon>
        <taxon>Fabaceae</taxon>
        <taxon>Papilionoideae</taxon>
        <taxon>50 kb inversion clade</taxon>
        <taxon>NPAAA clade</taxon>
        <taxon>Hologalegina</taxon>
        <taxon>IRL clade</taxon>
        <taxon>Trifolieae</taxon>
        <taxon>Medicago</taxon>
    </lineage>
</organism>
<evidence type="ECO:0000259" key="1">
    <source>
        <dbReference type="PROSITE" id="PS51222"/>
    </source>
</evidence>